<accession>I7LTK5</accession>
<feature type="compositionally biased region" description="Basic residues" evidence="1">
    <location>
        <begin position="1095"/>
        <end position="1105"/>
    </location>
</feature>
<feature type="compositionally biased region" description="Basic and acidic residues" evidence="1">
    <location>
        <begin position="559"/>
        <end position="569"/>
    </location>
</feature>
<feature type="region of interest" description="Disordered" evidence="1">
    <location>
        <begin position="1"/>
        <end position="29"/>
    </location>
</feature>
<feature type="region of interest" description="Disordered" evidence="1">
    <location>
        <begin position="423"/>
        <end position="464"/>
    </location>
</feature>
<organism evidence="2 3">
    <name type="scientific">Tetrahymena thermophila (strain SB210)</name>
    <dbReference type="NCBI Taxonomy" id="312017"/>
    <lineage>
        <taxon>Eukaryota</taxon>
        <taxon>Sar</taxon>
        <taxon>Alveolata</taxon>
        <taxon>Ciliophora</taxon>
        <taxon>Intramacronucleata</taxon>
        <taxon>Oligohymenophorea</taxon>
        <taxon>Hymenostomatida</taxon>
        <taxon>Tetrahymenina</taxon>
        <taxon>Tetrahymenidae</taxon>
        <taxon>Tetrahymena</taxon>
    </lineage>
</organism>
<feature type="compositionally biased region" description="Low complexity" evidence="1">
    <location>
        <begin position="1630"/>
        <end position="1655"/>
    </location>
</feature>
<feature type="compositionally biased region" description="Polar residues" evidence="1">
    <location>
        <begin position="1285"/>
        <end position="1294"/>
    </location>
</feature>
<feature type="compositionally biased region" description="Basic and acidic residues" evidence="1">
    <location>
        <begin position="892"/>
        <end position="902"/>
    </location>
</feature>
<feature type="compositionally biased region" description="Polar residues" evidence="1">
    <location>
        <begin position="15"/>
        <end position="29"/>
    </location>
</feature>
<dbReference type="GeneID" id="7846310"/>
<feature type="region of interest" description="Disordered" evidence="1">
    <location>
        <begin position="1338"/>
        <end position="1463"/>
    </location>
</feature>
<proteinExistence type="predicted"/>
<feature type="region of interest" description="Disordered" evidence="1">
    <location>
        <begin position="1044"/>
        <end position="1125"/>
    </location>
</feature>
<feature type="compositionally biased region" description="Low complexity" evidence="1">
    <location>
        <begin position="605"/>
        <end position="625"/>
    </location>
</feature>
<feature type="region of interest" description="Disordered" evidence="1">
    <location>
        <begin position="1276"/>
        <end position="1297"/>
    </location>
</feature>
<feature type="region of interest" description="Disordered" evidence="1">
    <location>
        <begin position="487"/>
        <end position="515"/>
    </location>
</feature>
<feature type="region of interest" description="Disordered" evidence="1">
    <location>
        <begin position="807"/>
        <end position="852"/>
    </location>
</feature>
<feature type="compositionally biased region" description="Polar residues" evidence="1">
    <location>
        <begin position="1176"/>
        <end position="1191"/>
    </location>
</feature>
<feature type="compositionally biased region" description="Polar residues" evidence="1">
    <location>
        <begin position="1215"/>
        <end position="1228"/>
    </location>
</feature>
<keyword evidence="3" id="KW-1185">Reference proteome</keyword>
<feature type="compositionally biased region" description="Polar residues" evidence="1">
    <location>
        <begin position="903"/>
        <end position="913"/>
    </location>
</feature>
<sequence>MGNEQSNNKYRRDANNFNQQKSKIQNQDLDNSILSTSVYQRKKQAQPHQLMFQPVDKNEMNISRRNQLDVSQSRVNRNKSSNLRNQVSFEDVENRSTIRSVSPNRSHLLVQSMRDIDRRSYRQRNKVQREEKIDIVRKTTDFCVDALLQNIDYENNSYINSLPNLTAMVSSQNLNVAEKSDENLLIKNIMKNKTKEEQHLRLNMKHDYPFSHEDKNRFSKQHSFFIDEKYDKFADKQLEQAASLINSKPYLMQSQLNVNESNLITLDPFKKDITISEIKAPNRQTFKPLVDTRQNELQTKINIKDLITTDQQLSAISSRKNGQSPLNNQIASGNTSPFSNLFQKAASTEKQEEKPQQQQEYIQIQKVNAEVLEDKTSKSLLLNTTSNYNSQKFESQLKPSYEYTEPAPIIKKTIEINERIIDNTLPNNPNYNSQIYNYDPSNRIPAAPKNQQPYFENKQPSQVQQTDYYQNQSYINRVDYNSSQILQEKPLRAGSNQDYERDQNSNLKSNQNNFYPTTQKLKIKVKKVEIPQNTDSEKYDTSSESEEDQEQSKNIKGVRLREYEKELSERKKKSKNNLNSANQSYLNTSHTNINKTENSFYNNQNRSNTPSYRNTNNNNNNQTTNNSFITYQQDLSPQNGQYTPYQQKYYTTNQEQQQPPSQFTTYQIENKNYYSNQNNIIQDKNNNEYDTVKRSRLQPQQNYNTPYQNNQQQNYNENPNQQPFYQPQNLNNQPQNYNKQSQNYNNYTQAPRSPHSQMEQPLNYSNNQTTYSPQFSQNYLPNNSNINQFQEQRDYPQKMIPFHLPDQREKAVQPQSLTPRNPDNINNYQTSTTPRSQRQPIFSNHSSKQNSIQMSYTQTYPEYSNQQNQPKQPILNKQAQNPQNFEKIIDIKLNESRTERRNPTPSNIINQSYTQRENINTPSTSQILNQSYTNINQSYKNQYNNEHRSITPPPIQRNENQTEKITTTTTVYQHGLEPNRSFNNNYNNYGQKDYYYQKENQKVNCQTQPINDIAPQQPYQTEKQSYSTYNQPPTKVQNIQSSITNTKQTQQNISYSRQNQPQEGDGTNIFIVDSPPQSQKEIALKRSLNNSRASSKNKKRKKTPGRKQNYQRSDNSSEDHSPNSSIYYEENQNISDDDLRDSYRNRQPQVQRKSQKNTSYSHERQSRKSNQDKVQKNSQTRNGQPIQPYNQEESEEDQYDQKTKKSKLPKRDQEQNSNKSHPYSQSKTIRTDMEQIQQIFQSTQEEQPPYDNYYDSKTKQPQNNINQEINYNQNTNQENRQNPQYNQSSTAQRQPNKDHYNQMTYQPKKMINNNHQQNYNQQESETEEDDLQQQPFQQNNFYKSPKGPSSQPHRNPQNNQEYQPQSYQKQPRQEKQNNSNNNQQQNQYNREYEQKQQISNSQPKYQDSKIQPKNINNNGSLRNNQNYSNTYRNETDSETDSGYPHQEIDKHVYPGNKSNSQSIIKKDNKNNSRILPHNINDSHLSQNNNFQQEDYNVVYETHPLQKQQSEVTLNKNYYQQNQKQNTRQQNPHQNNDHTNSQQPNYNNGSNIQQNFSNYPQNQQYQNYQQDQYEKNQLSKVKSESNFLRNDNLQNMSNPKQINQNSNLPKVLLNSKVKVKLPQNQNGTIPQLNQSQGKQMQQNGQQYQHQNPNQQQYARKPQNHNINDDRYVQDNYNEEQEEDDNQVLRMTLDLSNQNHANNRASNTLDLNDNEYEEPVKVQLTLEEIMKRDDSGFFENQDDLLNSDTSSQQANYINALNQNLQYQNKYIL</sequence>
<feature type="compositionally biased region" description="Low complexity" evidence="1">
    <location>
        <begin position="701"/>
        <end position="749"/>
    </location>
</feature>
<dbReference type="STRING" id="312017.I7LTK5"/>
<reference evidence="3" key="1">
    <citation type="journal article" date="2006" name="PLoS Biol.">
        <title>Macronuclear genome sequence of the ciliate Tetrahymena thermophila, a model eukaryote.</title>
        <authorList>
            <person name="Eisen J.A."/>
            <person name="Coyne R.S."/>
            <person name="Wu M."/>
            <person name="Wu D."/>
            <person name="Thiagarajan M."/>
            <person name="Wortman J.R."/>
            <person name="Badger J.H."/>
            <person name="Ren Q."/>
            <person name="Amedeo P."/>
            <person name="Jones K.M."/>
            <person name="Tallon L.J."/>
            <person name="Delcher A.L."/>
            <person name="Salzberg S.L."/>
            <person name="Silva J.C."/>
            <person name="Haas B.J."/>
            <person name="Majoros W.H."/>
            <person name="Farzad M."/>
            <person name="Carlton J.M."/>
            <person name="Smith R.K. Jr."/>
            <person name="Garg J."/>
            <person name="Pearlman R.E."/>
            <person name="Karrer K.M."/>
            <person name="Sun L."/>
            <person name="Manning G."/>
            <person name="Elde N.C."/>
            <person name="Turkewitz A.P."/>
            <person name="Asai D.J."/>
            <person name="Wilkes D.E."/>
            <person name="Wang Y."/>
            <person name="Cai H."/>
            <person name="Collins K."/>
            <person name="Stewart B.A."/>
            <person name="Lee S.R."/>
            <person name="Wilamowska K."/>
            <person name="Weinberg Z."/>
            <person name="Ruzzo W.L."/>
            <person name="Wloga D."/>
            <person name="Gaertig J."/>
            <person name="Frankel J."/>
            <person name="Tsao C.-C."/>
            <person name="Gorovsky M.A."/>
            <person name="Keeling P.J."/>
            <person name="Waller R.F."/>
            <person name="Patron N.J."/>
            <person name="Cherry J.M."/>
            <person name="Stover N.A."/>
            <person name="Krieger C.J."/>
            <person name="del Toro C."/>
            <person name="Ryder H.F."/>
            <person name="Williamson S.C."/>
            <person name="Barbeau R.A."/>
            <person name="Hamilton E.P."/>
            <person name="Orias E."/>
        </authorList>
    </citation>
    <scope>NUCLEOTIDE SEQUENCE [LARGE SCALE GENOMIC DNA]</scope>
    <source>
        <strain evidence="3">SB210</strain>
    </source>
</reference>
<dbReference type="HOGENOM" id="CLU_238856_0_0_1"/>
<feature type="compositionally biased region" description="Polar residues" evidence="1">
    <location>
        <begin position="1531"/>
        <end position="1551"/>
    </location>
</feature>
<feature type="region of interest" description="Disordered" evidence="1">
    <location>
        <begin position="892"/>
        <end position="913"/>
    </location>
</feature>
<feature type="compositionally biased region" description="Polar residues" evidence="1">
    <location>
        <begin position="1044"/>
        <end position="1062"/>
    </location>
</feature>
<feature type="region of interest" description="Disordered" evidence="1">
    <location>
        <begin position="701"/>
        <end position="784"/>
    </location>
</feature>
<feature type="compositionally biased region" description="Basic and acidic residues" evidence="1">
    <location>
        <begin position="1161"/>
        <end position="1175"/>
    </location>
</feature>
<evidence type="ECO:0000313" key="3">
    <source>
        <dbReference type="Proteomes" id="UP000009168"/>
    </source>
</evidence>
<feature type="compositionally biased region" description="Polar residues" evidence="1">
    <location>
        <begin position="813"/>
        <end position="852"/>
    </location>
</feature>
<feature type="compositionally biased region" description="Polar residues" evidence="1">
    <location>
        <begin position="581"/>
        <end position="604"/>
    </location>
</feature>
<feature type="compositionally biased region" description="Polar residues" evidence="1">
    <location>
        <begin position="504"/>
        <end position="515"/>
    </location>
</feature>
<dbReference type="InParanoid" id="I7LTK5"/>
<dbReference type="KEGG" id="tet:TTHERM_00471980"/>
<feature type="compositionally biased region" description="Low complexity" evidence="1">
    <location>
        <begin position="1085"/>
        <end position="1094"/>
    </location>
</feature>
<gene>
    <name evidence="2" type="ORF">TTHERM_00471980</name>
</gene>
<evidence type="ECO:0000313" key="2">
    <source>
        <dbReference type="EMBL" id="EAR85419.1"/>
    </source>
</evidence>
<feature type="region of interest" description="Disordered" evidence="1">
    <location>
        <begin position="1622"/>
        <end position="1668"/>
    </location>
</feature>
<dbReference type="Proteomes" id="UP000009168">
    <property type="component" value="Unassembled WGS sequence"/>
</dbReference>
<evidence type="ECO:0000256" key="1">
    <source>
        <dbReference type="SAM" id="MobiDB-lite"/>
    </source>
</evidence>
<feature type="compositionally biased region" description="Polar residues" evidence="1">
    <location>
        <begin position="750"/>
        <end position="784"/>
    </location>
</feature>
<dbReference type="RefSeq" id="XP_001033082.1">
    <property type="nucleotide sequence ID" value="XM_001033082.1"/>
</dbReference>
<name>I7LTK5_TETTS</name>
<feature type="compositionally biased region" description="Polar residues" evidence="1">
    <location>
        <begin position="1398"/>
        <end position="1432"/>
    </location>
</feature>
<feature type="compositionally biased region" description="Low complexity" evidence="1">
    <location>
        <begin position="1376"/>
        <end position="1389"/>
    </location>
</feature>
<feature type="compositionally biased region" description="Polar residues" evidence="1">
    <location>
        <begin position="449"/>
        <end position="464"/>
    </location>
</feature>
<dbReference type="EMBL" id="GG662622">
    <property type="protein sequence ID" value="EAR85419.1"/>
    <property type="molecule type" value="Genomic_DNA"/>
</dbReference>
<feature type="region of interest" description="Disordered" evidence="1">
    <location>
        <begin position="1146"/>
        <end position="1228"/>
    </location>
</feature>
<feature type="compositionally biased region" description="Polar residues" evidence="1">
    <location>
        <begin position="424"/>
        <end position="440"/>
    </location>
</feature>
<feature type="compositionally biased region" description="Basic and acidic residues" evidence="1">
    <location>
        <begin position="1199"/>
        <end position="1214"/>
    </location>
</feature>
<protein>
    <submittedName>
        <fullName evidence="2">Uncharacterized protein</fullName>
    </submittedName>
</protein>
<feature type="region of interest" description="Disordered" evidence="1">
    <location>
        <begin position="533"/>
        <end position="625"/>
    </location>
</feature>
<feature type="compositionally biased region" description="Polar residues" evidence="1">
    <location>
        <begin position="1338"/>
        <end position="1370"/>
    </location>
</feature>
<feature type="region of interest" description="Disordered" evidence="1">
    <location>
        <begin position="1522"/>
        <end position="1556"/>
    </location>
</feature>
<feature type="compositionally biased region" description="Polar residues" evidence="1">
    <location>
        <begin position="1146"/>
        <end position="1160"/>
    </location>
</feature>